<dbReference type="GO" id="GO:0003676">
    <property type="term" value="F:nucleic acid binding"/>
    <property type="evidence" value="ECO:0007669"/>
    <property type="project" value="InterPro"/>
</dbReference>
<proteinExistence type="predicted"/>
<feature type="compositionally biased region" description="Basic and acidic residues" evidence="1">
    <location>
        <begin position="746"/>
        <end position="763"/>
    </location>
</feature>
<dbReference type="GO" id="GO:0003964">
    <property type="term" value="F:RNA-directed DNA polymerase activity"/>
    <property type="evidence" value="ECO:0007669"/>
    <property type="project" value="UniProtKB-KW"/>
</dbReference>
<comment type="caution">
    <text evidence="3">The sequence shown here is derived from an EMBL/GenBank/DDBJ whole genome shotgun (WGS) entry which is preliminary data.</text>
</comment>
<keyword evidence="3" id="KW-0808">Transferase</keyword>
<dbReference type="EMBL" id="BKCJ010004482">
    <property type="protein sequence ID" value="GEU61307.1"/>
    <property type="molecule type" value="Genomic_DNA"/>
</dbReference>
<feature type="compositionally biased region" description="Polar residues" evidence="1">
    <location>
        <begin position="65"/>
        <end position="75"/>
    </location>
</feature>
<feature type="domain" description="Integrase catalytic" evidence="2">
    <location>
        <begin position="214"/>
        <end position="307"/>
    </location>
</feature>
<evidence type="ECO:0000313" key="3">
    <source>
        <dbReference type="EMBL" id="GEU61307.1"/>
    </source>
</evidence>
<evidence type="ECO:0000256" key="1">
    <source>
        <dbReference type="SAM" id="MobiDB-lite"/>
    </source>
</evidence>
<dbReference type="InterPro" id="IPR012337">
    <property type="entry name" value="RNaseH-like_sf"/>
</dbReference>
<feature type="compositionally biased region" description="Acidic residues" evidence="1">
    <location>
        <begin position="52"/>
        <end position="62"/>
    </location>
</feature>
<dbReference type="InterPro" id="IPR001584">
    <property type="entry name" value="Integrase_cat-core"/>
</dbReference>
<dbReference type="SUPFAM" id="SSF53098">
    <property type="entry name" value="Ribonuclease H-like"/>
    <property type="match status" value="1"/>
</dbReference>
<protein>
    <submittedName>
        <fullName evidence="3">Reverse transcriptase domain-containing protein</fullName>
    </submittedName>
</protein>
<gene>
    <name evidence="3" type="ORF">Tci_033285</name>
</gene>
<dbReference type="GO" id="GO:0015074">
    <property type="term" value="P:DNA integration"/>
    <property type="evidence" value="ECO:0007669"/>
    <property type="project" value="InterPro"/>
</dbReference>
<feature type="region of interest" description="Disordered" evidence="1">
    <location>
        <begin position="746"/>
        <end position="772"/>
    </location>
</feature>
<feature type="compositionally biased region" description="Basic and acidic residues" evidence="1">
    <location>
        <begin position="420"/>
        <end position="431"/>
    </location>
</feature>
<dbReference type="AlphaFoldDB" id="A0A6L2LJX6"/>
<evidence type="ECO:0000259" key="2">
    <source>
        <dbReference type="PROSITE" id="PS50994"/>
    </source>
</evidence>
<reference evidence="3" key="1">
    <citation type="journal article" date="2019" name="Sci. Rep.">
        <title>Draft genome of Tanacetum cinerariifolium, the natural source of mosquito coil.</title>
        <authorList>
            <person name="Yamashiro T."/>
            <person name="Shiraishi A."/>
            <person name="Satake H."/>
            <person name="Nakayama K."/>
        </authorList>
    </citation>
    <scope>NUCLEOTIDE SEQUENCE</scope>
</reference>
<feature type="region of interest" description="Disordered" evidence="1">
    <location>
        <begin position="399"/>
        <end position="438"/>
    </location>
</feature>
<dbReference type="InterPro" id="IPR039537">
    <property type="entry name" value="Retrotran_Ty1/copia-like"/>
</dbReference>
<feature type="compositionally biased region" description="Polar residues" evidence="1">
    <location>
        <begin position="1"/>
        <end position="10"/>
    </location>
</feature>
<keyword evidence="3" id="KW-0548">Nucleotidyltransferase</keyword>
<dbReference type="InterPro" id="IPR036397">
    <property type="entry name" value="RNaseH_sf"/>
</dbReference>
<dbReference type="Pfam" id="PF08284">
    <property type="entry name" value="RVP_2"/>
    <property type="match status" value="1"/>
</dbReference>
<organism evidence="3">
    <name type="scientific">Tanacetum cinerariifolium</name>
    <name type="common">Dalmatian daisy</name>
    <name type="synonym">Chrysanthemum cinerariifolium</name>
    <dbReference type="NCBI Taxonomy" id="118510"/>
    <lineage>
        <taxon>Eukaryota</taxon>
        <taxon>Viridiplantae</taxon>
        <taxon>Streptophyta</taxon>
        <taxon>Embryophyta</taxon>
        <taxon>Tracheophyta</taxon>
        <taxon>Spermatophyta</taxon>
        <taxon>Magnoliopsida</taxon>
        <taxon>eudicotyledons</taxon>
        <taxon>Gunneridae</taxon>
        <taxon>Pentapetalae</taxon>
        <taxon>asterids</taxon>
        <taxon>campanulids</taxon>
        <taxon>Asterales</taxon>
        <taxon>Asteraceae</taxon>
        <taxon>Asteroideae</taxon>
        <taxon>Anthemideae</taxon>
        <taxon>Anthemidinae</taxon>
        <taxon>Tanacetum</taxon>
    </lineage>
</organism>
<keyword evidence="3" id="KW-0695">RNA-directed DNA polymerase</keyword>
<sequence length="934" mass="104911">MFSSETNESLPASPKYDRYPSGDRYHVVPPPHTGTFMPPKSDWPSAPIIEDWVSDSEDDSEAEIPQNSPSFIQPTEQVKPPRLFVKPVENSIPAANLKTDIPKPKSHRNSRNRKAYFVCNSLTHLIKDLNGGYVAFGGNLKGGKISGKDTECLVLSPEFKLPDENQVLLRVLKENNMYNVDLKNIVPSRDLTYLFANATLDESNLWHRRLGHINFKTMNKLVKDLNQLCGMKGIKREFSVPRTPQQNGIAERKNRTLIEAAKTMLSDLLLPIPFWVEAVSTAYYVQNRVLVTKPHNKTPYELLLGKTPSIGFMRPFGCLVTILNTLYPLGKFDGKADEGFLVGYSAINLTLVQVSKNNLMQKKQGGNVQQYALFPLWSFGFKCPQNTDGDAAFEVKGPEFEGKKPESKVHVSPSSGAQTTKHDDKTKREAKGNSPIELSTGYRNLSAEFEDLSDNSINEDNADDSPVPAVGCVIGIGSCVLSIQEGYLRVSLAWDRGKPQGLWYDPRAIDVVFLLAMPSHFHKKFCRGTVFATGRRSFIEPWTRLMMKRTNRRTRVLIGLYPCHIDEKITIKEVKGESVMEWKTKVTTKEGIVIKFPRKFRGYKLVTEEELEENEGLKEIVTQVTANVNNANGEDQNEIEALLVEEFCPSNEMKKLKNEYWNYTMVGANHVAYTDMFHELAKLVPHLVNPKSSRIKRYIHGLAPQIHGMLWATQPTTIQSAILTAGILTDEAVCCGTLTKGNDKRKKMEELSKQRSTWEDNKKAKTGSGFVATVPPKNDNVNTYPKACYECGSLDHLRYDFPKWKQETGQAWNPLALEGNKNTQNNGSQARGKEFNGNDVEALQDPKVVTGTFSLNDQFAIVLFAFGADFSFIFTTFAPLLNVKPCIINPSYLIEIADGMDWLSKNKAVIVCHEKVVEISIKEGGILRVHEEDI</sequence>
<dbReference type="PANTHER" id="PTHR42648">
    <property type="entry name" value="TRANSPOSASE, PUTATIVE-RELATED"/>
    <property type="match status" value="1"/>
</dbReference>
<feature type="region of interest" description="Disordered" evidence="1">
    <location>
        <begin position="816"/>
        <end position="836"/>
    </location>
</feature>
<dbReference type="Gene3D" id="3.30.420.10">
    <property type="entry name" value="Ribonuclease H-like superfamily/Ribonuclease H"/>
    <property type="match status" value="1"/>
</dbReference>
<accession>A0A6L2LJX6</accession>
<dbReference type="Pfam" id="PF13976">
    <property type="entry name" value="gag_pre-integrs"/>
    <property type="match status" value="1"/>
</dbReference>
<feature type="compositionally biased region" description="Polar residues" evidence="1">
    <location>
        <begin position="820"/>
        <end position="829"/>
    </location>
</feature>
<dbReference type="PROSITE" id="PS50994">
    <property type="entry name" value="INTEGRASE"/>
    <property type="match status" value="1"/>
</dbReference>
<feature type="region of interest" description="Disordered" evidence="1">
    <location>
        <begin position="1"/>
        <end position="75"/>
    </location>
</feature>
<dbReference type="PANTHER" id="PTHR42648:SF32">
    <property type="entry name" value="RIBONUCLEASE H-LIKE DOMAIN, GAG-PRE-INTEGRASE DOMAIN PROTEIN-RELATED"/>
    <property type="match status" value="1"/>
</dbReference>
<feature type="compositionally biased region" description="Basic and acidic residues" evidence="1">
    <location>
        <begin position="399"/>
        <end position="409"/>
    </location>
</feature>
<name>A0A6L2LJX6_TANCI</name>
<feature type="compositionally biased region" description="Basic and acidic residues" evidence="1">
    <location>
        <begin position="15"/>
        <end position="26"/>
    </location>
</feature>
<dbReference type="InterPro" id="IPR025724">
    <property type="entry name" value="GAG-pre-integrase_dom"/>
</dbReference>